<comment type="caution">
    <text evidence="2">The sequence shown here is derived from an EMBL/GenBank/DDBJ whole genome shotgun (WGS) entry which is preliminary data.</text>
</comment>
<protein>
    <submittedName>
        <fullName evidence="2">Helix-turn-helix transcriptional regulator</fullName>
    </submittedName>
</protein>
<organism evidence="2 3">
    <name type="scientific">Streptosporangium vulgare</name>
    <dbReference type="NCBI Taxonomy" id="46190"/>
    <lineage>
        <taxon>Bacteria</taxon>
        <taxon>Bacillati</taxon>
        <taxon>Actinomycetota</taxon>
        <taxon>Actinomycetes</taxon>
        <taxon>Streptosporangiales</taxon>
        <taxon>Streptosporangiaceae</taxon>
        <taxon>Streptosporangium</taxon>
    </lineage>
</organism>
<reference evidence="2 3" key="1">
    <citation type="submission" date="2024-09" db="EMBL/GenBank/DDBJ databases">
        <authorList>
            <person name="Sun Q."/>
            <person name="Mori K."/>
        </authorList>
    </citation>
    <scope>NUCLEOTIDE SEQUENCE [LARGE SCALE GENOMIC DNA]</scope>
    <source>
        <strain evidence="2 3">JCM 3028</strain>
    </source>
</reference>
<name>A0ABV5T4U4_9ACTN</name>
<dbReference type="PROSITE" id="PS50943">
    <property type="entry name" value="HTH_CROC1"/>
    <property type="match status" value="1"/>
</dbReference>
<keyword evidence="3" id="KW-1185">Reference proteome</keyword>
<dbReference type="InterPro" id="IPR043917">
    <property type="entry name" value="DUF5753"/>
</dbReference>
<dbReference type="SUPFAM" id="SSF47413">
    <property type="entry name" value="lambda repressor-like DNA-binding domains"/>
    <property type="match status" value="1"/>
</dbReference>
<feature type="domain" description="HTH cro/C1-type" evidence="1">
    <location>
        <begin position="21"/>
        <end position="75"/>
    </location>
</feature>
<proteinExistence type="predicted"/>
<evidence type="ECO:0000259" key="1">
    <source>
        <dbReference type="PROSITE" id="PS50943"/>
    </source>
</evidence>
<gene>
    <name evidence="2" type="ORF">ACFFRH_01130</name>
</gene>
<dbReference type="EMBL" id="JBHMBS010000001">
    <property type="protein sequence ID" value="MFB9674074.1"/>
    <property type="molecule type" value="Genomic_DNA"/>
</dbReference>
<dbReference type="Proteomes" id="UP001589610">
    <property type="component" value="Unassembled WGS sequence"/>
</dbReference>
<dbReference type="Pfam" id="PF19054">
    <property type="entry name" value="DUF5753"/>
    <property type="match status" value="1"/>
</dbReference>
<accession>A0ABV5T4U4</accession>
<dbReference type="RefSeq" id="WP_344743315.1">
    <property type="nucleotide sequence ID" value="NZ_BAAAWW010000022.1"/>
</dbReference>
<evidence type="ECO:0000313" key="3">
    <source>
        <dbReference type="Proteomes" id="UP001589610"/>
    </source>
</evidence>
<dbReference type="InterPro" id="IPR010982">
    <property type="entry name" value="Lambda_DNA-bd_dom_sf"/>
</dbReference>
<dbReference type="SMART" id="SM00530">
    <property type="entry name" value="HTH_XRE"/>
    <property type="match status" value="1"/>
</dbReference>
<dbReference type="CDD" id="cd00093">
    <property type="entry name" value="HTH_XRE"/>
    <property type="match status" value="1"/>
</dbReference>
<evidence type="ECO:0000313" key="2">
    <source>
        <dbReference type="EMBL" id="MFB9674074.1"/>
    </source>
</evidence>
<dbReference type="Gene3D" id="1.10.260.40">
    <property type="entry name" value="lambda repressor-like DNA-binding domains"/>
    <property type="match status" value="1"/>
</dbReference>
<dbReference type="Pfam" id="PF13560">
    <property type="entry name" value="HTH_31"/>
    <property type="match status" value="1"/>
</dbReference>
<dbReference type="InterPro" id="IPR001387">
    <property type="entry name" value="Cro/C1-type_HTH"/>
</dbReference>
<sequence>MPALPEPDGEASPLTFFASELRRLRDQAGLSQEQLAQQIAYSTGLVSMVERARRNPSLDFTERCDRVLDANGVLIRIWPMLTYGVLPPRFRPWVDIERQAHTLRGWDPLLVPGLLQTPDYARTILEAYPGVTDERVQELLTARLERQKILARDNPPPLWTVLDEGVLHRGVGGPDIMRDQLAALLTASERRNISIQVVPKGAYVTGGAIAGLEGGFFIASAEGSLDSVFVESAAVGHVTDHPRDVAAICRRYEAVRSAALPARASADLIAKVMTEWQQT</sequence>